<organism evidence="6 7">
    <name type="scientific">Aureimonas phyllosphaerae</name>
    <dbReference type="NCBI Taxonomy" id="1166078"/>
    <lineage>
        <taxon>Bacteria</taxon>
        <taxon>Pseudomonadati</taxon>
        <taxon>Pseudomonadota</taxon>
        <taxon>Alphaproteobacteria</taxon>
        <taxon>Hyphomicrobiales</taxon>
        <taxon>Aurantimonadaceae</taxon>
        <taxon>Aureimonas</taxon>
    </lineage>
</organism>
<dbReference type="PANTHER" id="PTHR30055:SF149">
    <property type="entry name" value="TETR-FAMILY TRANSCRIPTIONAL REGULATOR"/>
    <property type="match status" value="1"/>
</dbReference>
<protein>
    <submittedName>
        <fullName evidence="6">AcrR family transcriptional regulator</fullName>
    </submittedName>
</protein>
<evidence type="ECO:0000256" key="3">
    <source>
        <dbReference type="ARBA" id="ARBA00023163"/>
    </source>
</evidence>
<dbReference type="InterPro" id="IPR011075">
    <property type="entry name" value="TetR_C"/>
</dbReference>
<dbReference type="GO" id="GO:0000976">
    <property type="term" value="F:transcription cis-regulatory region binding"/>
    <property type="evidence" value="ECO:0007669"/>
    <property type="project" value="TreeGrafter"/>
</dbReference>
<dbReference type="SUPFAM" id="SSF48498">
    <property type="entry name" value="Tetracyclin repressor-like, C-terminal domain"/>
    <property type="match status" value="1"/>
</dbReference>
<gene>
    <name evidence="6" type="ORF">GGR05_003458</name>
</gene>
<dbReference type="Gene3D" id="1.10.357.10">
    <property type="entry name" value="Tetracycline Repressor, domain 2"/>
    <property type="match status" value="1"/>
</dbReference>
<dbReference type="InterPro" id="IPR023772">
    <property type="entry name" value="DNA-bd_HTH_TetR-type_CS"/>
</dbReference>
<evidence type="ECO:0000256" key="1">
    <source>
        <dbReference type="ARBA" id="ARBA00023015"/>
    </source>
</evidence>
<reference evidence="6 7" key="1">
    <citation type="submission" date="2020-08" db="EMBL/GenBank/DDBJ databases">
        <title>Genomic Encyclopedia of Type Strains, Phase IV (KMG-IV): sequencing the most valuable type-strain genomes for metagenomic binning, comparative biology and taxonomic classification.</title>
        <authorList>
            <person name="Goeker M."/>
        </authorList>
    </citation>
    <scope>NUCLEOTIDE SEQUENCE [LARGE SCALE GENOMIC DNA]</scope>
    <source>
        <strain evidence="6 7">DSM 25024</strain>
    </source>
</reference>
<dbReference type="RefSeq" id="WP_210185797.1">
    <property type="nucleotide sequence ID" value="NZ_FOOA01000012.1"/>
</dbReference>
<dbReference type="SUPFAM" id="SSF46689">
    <property type="entry name" value="Homeodomain-like"/>
    <property type="match status" value="1"/>
</dbReference>
<evidence type="ECO:0000259" key="5">
    <source>
        <dbReference type="PROSITE" id="PS50977"/>
    </source>
</evidence>
<keyword evidence="1" id="KW-0805">Transcription regulation</keyword>
<keyword evidence="7" id="KW-1185">Reference proteome</keyword>
<dbReference type="InterPro" id="IPR036271">
    <property type="entry name" value="Tet_transcr_reg_TetR-rel_C_sf"/>
</dbReference>
<comment type="caution">
    <text evidence="6">The sequence shown here is derived from an EMBL/GenBank/DDBJ whole genome shotgun (WGS) entry which is preliminary data.</text>
</comment>
<dbReference type="PROSITE" id="PS50977">
    <property type="entry name" value="HTH_TETR_2"/>
    <property type="match status" value="1"/>
</dbReference>
<evidence type="ECO:0000313" key="7">
    <source>
        <dbReference type="Proteomes" id="UP000531216"/>
    </source>
</evidence>
<dbReference type="Gene3D" id="1.10.10.60">
    <property type="entry name" value="Homeodomain-like"/>
    <property type="match status" value="1"/>
</dbReference>
<evidence type="ECO:0000313" key="6">
    <source>
        <dbReference type="EMBL" id="MBB3937292.1"/>
    </source>
</evidence>
<name>A0A7W6FWR0_9HYPH</name>
<dbReference type="GO" id="GO:0003700">
    <property type="term" value="F:DNA-binding transcription factor activity"/>
    <property type="evidence" value="ECO:0007669"/>
    <property type="project" value="TreeGrafter"/>
</dbReference>
<evidence type="ECO:0000256" key="2">
    <source>
        <dbReference type="ARBA" id="ARBA00023125"/>
    </source>
</evidence>
<feature type="domain" description="HTH tetR-type" evidence="5">
    <location>
        <begin position="17"/>
        <end position="77"/>
    </location>
</feature>
<proteinExistence type="predicted"/>
<dbReference type="InterPro" id="IPR009057">
    <property type="entry name" value="Homeodomain-like_sf"/>
</dbReference>
<dbReference type="EMBL" id="JACIDO010000008">
    <property type="protein sequence ID" value="MBB3937292.1"/>
    <property type="molecule type" value="Genomic_DNA"/>
</dbReference>
<dbReference type="Pfam" id="PF16859">
    <property type="entry name" value="TetR_C_11"/>
    <property type="match status" value="1"/>
</dbReference>
<accession>A0A7W6FWR0</accession>
<dbReference type="Proteomes" id="UP000531216">
    <property type="component" value="Unassembled WGS sequence"/>
</dbReference>
<dbReference type="PANTHER" id="PTHR30055">
    <property type="entry name" value="HTH-TYPE TRANSCRIPTIONAL REGULATOR RUTR"/>
    <property type="match status" value="1"/>
</dbReference>
<dbReference type="InterPro" id="IPR050109">
    <property type="entry name" value="HTH-type_TetR-like_transc_reg"/>
</dbReference>
<dbReference type="PRINTS" id="PR00455">
    <property type="entry name" value="HTHTETR"/>
</dbReference>
<feature type="DNA-binding region" description="H-T-H motif" evidence="4">
    <location>
        <begin position="40"/>
        <end position="59"/>
    </location>
</feature>
<keyword evidence="3" id="KW-0804">Transcription</keyword>
<evidence type="ECO:0000256" key="4">
    <source>
        <dbReference type="PROSITE-ProRule" id="PRU00335"/>
    </source>
</evidence>
<dbReference type="AlphaFoldDB" id="A0A7W6FWR0"/>
<sequence length="217" mass="23302">MTDQDPNPSRGGRKRDASRDAAILEAAIDTLGEVGFERMTMDMVAARAGAGKATVYRRWPSKEALVLEAVAQTKRDQVDLDRLPDTGSFRGDMLALFRPKSVTETERKLRAVAGVATLLSFAPGLSDAASDALTGPWVAANRILMERAVARGEARASAPVETLATVIPSLGAFRSLVQRQAFDRAFLEAMLDDVVLPALGIRTKVPSQPVSPSDPKE</sequence>
<dbReference type="InterPro" id="IPR001647">
    <property type="entry name" value="HTH_TetR"/>
</dbReference>
<dbReference type="PROSITE" id="PS01081">
    <property type="entry name" value="HTH_TETR_1"/>
    <property type="match status" value="1"/>
</dbReference>
<dbReference type="Pfam" id="PF00440">
    <property type="entry name" value="TetR_N"/>
    <property type="match status" value="1"/>
</dbReference>
<keyword evidence="2 4" id="KW-0238">DNA-binding</keyword>